<reference evidence="2 3" key="1">
    <citation type="submission" date="2019-06" db="EMBL/GenBank/DDBJ databases">
        <title>Whole genome shotgun sequence of Cellulomonas uda NBRC 3747.</title>
        <authorList>
            <person name="Hosoyama A."/>
            <person name="Uohara A."/>
            <person name="Ohji S."/>
            <person name="Ichikawa N."/>
        </authorList>
    </citation>
    <scope>NUCLEOTIDE SEQUENCE [LARGE SCALE GENOMIC DNA]</scope>
    <source>
        <strain evidence="2 3">NBRC 3747</strain>
    </source>
</reference>
<organism evidence="2 3">
    <name type="scientific">Cellulomonas uda</name>
    <dbReference type="NCBI Taxonomy" id="1714"/>
    <lineage>
        <taxon>Bacteria</taxon>
        <taxon>Bacillati</taxon>
        <taxon>Actinomycetota</taxon>
        <taxon>Actinomycetes</taxon>
        <taxon>Micrococcales</taxon>
        <taxon>Cellulomonadaceae</taxon>
        <taxon>Cellulomonas</taxon>
    </lineage>
</organism>
<dbReference type="Pfam" id="PF00258">
    <property type="entry name" value="Flavodoxin_1"/>
    <property type="match status" value="1"/>
</dbReference>
<dbReference type="EMBL" id="BJLP01000010">
    <property type="protein sequence ID" value="GEA80398.1"/>
    <property type="molecule type" value="Genomic_DNA"/>
</dbReference>
<dbReference type="RefSeq" id="WP_094179467.1">
    <property type="nucleotide sequence ID" value="NZ_BJLP01000010.1"/>
</dbReference>
<sequence>MVAVVVFESMFGCTRAVASAIAEGMTSAGLETVVLPVDEALANDDLVARARLLVVGAPTHMRGLSTPRSRALARARGADAEPGLGVHDWLDALPGLQGRAVAVFDTRSWSRFAGSAGSRIEKLLHRRGAELVAPTQAFGVEGGDGGRATISQSQVELARVWGASVAAHVVGAYA</sequence>
<dbReference type="GO" id="GO:0010181">
    <property type="term" value="F:FMN binding"/>
    <property type="evidence" value="ECO:0007669"/>
    <property type="project" value="InterPro"/>
</dbReference>
<evidence type="ECO:0000313" key="2">
    <source>
        <dbReference type="EMBL" id="GEA80398.1"/>
    </source>
</evidence>
<protein>
    <submittedName>
        <fullName evidence="2">Flavodoxin</fullName>
    </submittedName>
</protein>
<evidence type="ECO:0000259" key="1">
    <source>
        <dbReference type="PROSITE" id="PS50902"/>
    </source>
</evidence>
<dbReference type="PROSITE" id="PS00201">
    <property type="entry name" value="FLAVODOXIN"/>
    <property type="match status" value="1"/>
</dbReference>
<dbReference type="PROSITE" id="PS50902">
    <property type="entry name" value="FLAVODOXIN_LIKE"/>
    <property type="match status" value="1"/>
</dbReference>
<dbReference type="GO" id="GO:0009055">
    <property type="term" value="F:electron transfer activity"/>
    <property type="evidence" value="ECO:0007669"/>
    <property type="project" value="InterPro"/>
</dbReference>
<dbReference type="InterPro" id="IPR008254">
    <property type="entry name" value="Flavodoxin/NO_synth"/>
</dbReference>
<gene>
    <name evidence="2" type="ORF">CUD01_08420</name>
</gene>
<accession>A0A4Y3KBM4</accession>
<dbReference type="AlphaFoldDB" id="A0A4Y3KBM4"/>
<name>A0A4Y3KBM4_CELUD</name>
<evidence type="ECO:0000313" key="3">
    <source>
        <dbReference type="Proteomes" id="UP000315842"/>
    </source>
</evidence>
<feature type="domain" description="Flavodoxin-like" evidence="1">
    <location>
        <begin position="3"/>
        <end position="166"/>
    </location>
</feature>
<comment type="caution">
    <text evidence="2">The sequence shown here is derived from an EMBL/GenBank/DDBJ whole genome shotgun (WGS) entry which is preliminary data.</text>
</comment>
<dbReference type="Proteomes" id="UP000315842">
    <property type="component" value="Unassembled WGS sequence"/>
</dbReference>
<proteinExistence type="predicted"/>
<keyword evidence="3" id="KW-1185">Reference proteome</keyword>
<dbReference type="InterPro" id="IPR001226">
    <property type="entry name" value="Flavodoxin_CS"/>
</dbReference>
<dbReference type="Gene3D" id="3.40.50.360">
    <property type="match status" value="1"/>
</dbReference>
<dbReference type="SUPFAM" id="SSF52218">
    <property type="entry name" value="Flavoproteins"/>
    <property type="match status" value="1"/>
</dbReference>
<dbReference type="InterPro" id="IPR029039">
    <property type="entry name" value="Flavoprotein-like_sf"/>
</dbReference>